<dbReference type="Proteomes" id="UP000664859">
    <property type="component" value="Unassembled WGS sequence"/>
</dbReference>
<name>A0A835YLC7_9STRA</name>
<gene>
    <name evidence="4" type="ORF">JKP88DRAFT_170956</name>
</gene>
<dbReference type="Pfam" id="PF00439">
    <property type="entry name" value="Bromodomain"/>
    <property type="match status" value="1"/>
</dbReference>
<dbReference type="AlphaFoldDB" id="A0A835YLC7"/>
<sequence>RVRAQVNWHHYAGIFRKPVLEKDAPGYSKIVKEPMDLGTIRQRIMDGSCNTVEEVSHR</sequence>
<dbReference type="OrthoDB" id="21449at2759"/>
<evidence type="ECO:0000313" key="4">
    <source>
        <dbReference type="EMBL" id="KAG5176811.1"/>
    </source>
</evidence>
<evidence type="ECO:0000259" key="3">
    <source>
        <dbReference type="PROSITE" id="PS50014"/>
    </source>
</evidence>
<dbReference type="GO" id="GO:0035267">
    <property type="term" value="C:NuA4 histone acetyltransferase complex"/>
    <property type="evidence" value="ECO:0007669"/>
    <property type="project" value="TreeGrafter"/>
</dbReference>
<proteinExistence type="predicted"/>
<evidence type="ECO:0000256" key="2">
    <source>
        <dbReference type="PROSITE-ProRule" id="PRU00035"/>
    </source>
</evidence>
<dbReference type="PANTHER" id="PTHR15398">
    <property type="entry name" value="BROMODOMAIN-CONTAINING PROTEIN 8"/>
    <property type="match status" value="1"/>
</dbReference>
<keyword evidence="5" id="KW-1185">Reference proteome</keyword>
<dbReference type="SUPFAM" id="SSF47370">
    <property type="entry name" value="Bromodomain"/>
    <property type="match status" value="1"/>
</dbReference>
<dbReference type="CDD" id="cd04369">
    <property type="entry name" value="Bromodomain"/>
    <property type="match status" value="1"/>
</dbReference>
<feature type="non-terminal residue" evidence="4">
    <location>
        <position position="1"/>
    </location>
</feature>
<feature type="domain" description="Bromo" evidence="3">
    <location>
        <begin position="7"/>
        <end position="58"/>
    </location>
</feature>
<evidence type="ECO:0000256" key="1">
    <source>
        <dbReference type="ARBA" id="ARBA00023117"/>
    </source>
</evidence>
<dbReference type="EMBL" id="JAFCMP010000533">
    <property type="protein sequence ID" value="KAG5176811.1"/>
    <property type="molecule type" value="Genomic_DNA"/>
</dbReference>
<evidence type="ECO:0000313" key="5">
    <source>
        <dbReference type="Proteomes" id="UP000664859"/>
    </source>
</evidence>
<dbReference type="PROSITE" id="PS50014">
    <property type="entry name" value="BROMODOMAIN_2"/>
    <property type="match status" value="1"/>
</dbReference>
<dbReference type="PANTHER" id="PTHR15398:SF4">
    <property type="entry name" value="BROMODOMAIN-CONTAINING PROTEIN 8 ISOFORM X1"/>
    <property type="match status" value="1"/>
</dbReference>
<organism evidence="4 5">
    <name type="scientific">Tribonema minus</name>
    <dbReference type="NCBI Taxonomy" id="303371"/>
    <lineage>
        <taxon>Eukaryota</taxon>
        <taxon>Sar</taxon>
        <taxon>Stramenopiles</taxon>
        <taxon>Ochrophyta</taxon>
        <taxon>PX clade</taxon>
        <taxon>Xanthophyceae</taxon>
        <taxon>Tribonematales</taxon>
        <taxon>Tribonemataceae</taxon>
        <taxon>Tribonema</taxon>
    </lineage>
</organism>
<comment type="caution">
    <text evidence="4">The sequence shown here is derived from an EMBL/GenBank/DDBJ whole genome shotgun (WGS) entry which is preliminary data.</text>
</comment>
<protein>
    <recommendedName>
        <fullName evidence="3">Bromo domain-containing protein</fullName>
    </recommendedName>
</protein>
<dbReference type="InterPro" id="IPR036427">
    <property type="entry name" value="Bromodomain-like_sf"/>
</dbReference>
<reference evidence="4" key="1">
    <citation type="submission" date="2021-02" db="EMBL/GenBank/DDBJ databases">
        <title>First Annotated Genome of the Yellow-green Alga Tribonema minus.</title>
        <authorList>
            <person name="Mahan K.M."/>
        </authorList>
    </citation>
    <scope>NUCLEOTIDE SEQUENCE</scope>
    <source>
        <strain evidence="4">UTEX B ZZ1240</strain>
    </source>
</reference>
<dbReference type="Gene3D" id="1.20.920.10">
    <property type="entry name" value="Bromodomain-like"/>
    <property type="match status" value="1"/>
</dbReference>
<keyword evidence="1 2" id="KW-0103">Bromodomain</keyword>
<dbReference type="InterPro" id="IPR001487">
    <property type="entry name" value="Bromodomain"/>
</dbReference>
<accession>A0A835YLC7</accession>